<name>A0A4Z2HIJ6_9TELE</name>
<evidence type="ECO:0000313" key="2">
    <source>
        <dbReference type="EMBL" id="TNN64754.1"/>
    </source>
</evidence>
<keyword evidence="3" id="KW-1185">Reference proteome</keyword>
<accession>A0A4Z2HIJ6</accession>
<dbReference type="AlphaFoldDB" id="A0A4Z2HIJ6"/>
<evidence type="ECO:0000256" key="1">
    <source>
        <dbReference type="SAM" id="MobiDB-lite"/>
    </source>
</evidence>
<proteinExistence type="predicted"/>
<comment type="caution">
    <text evidence="2">The sequence shown here is derived from an EMBL/GenBank/DDBJ whole genome shotgun (WGS) entry which is preliminary data.</text>
</comment>
<evidence type="ECO:0000313" key="3">
    <source>
        <dbReference type="Proteomes" id="UP000314294"/>
    </source>
</evidence>
<gene>
    <name evidence="2" type="ORF">EYF80_025060</name>
</gene>
<dbReference type="EMBL" id="SRLO01000247">
    <property type="protein sequence ID" value="TNN64754.1"/>
    <property type="molecule type" value="Genomic_DNA"/>
</dbReference>
<feature type="region of interest" description="Disordered" evidence="1">
    <location>
        <begin position="116"/>
        <end position="144"/>
    </location>
</feature>
<sequence>MPLLSNYDERSASATDRLPLGLVVCRRHVFERQLPPSQVRPRRPAPLGPILLSPAVTHAVGGRAVRVLRRHGSHDVRETAGLFVRVEAGHLAARVAAHRHDWRGDGGLEQVAGRVLGSAHQHQRDLSHAQRPRAGRTERHSGAPYQLQGIALRPVVQPQGRYEAGQPSRYPACHISSDFNKGQNTLTAKKKEKNMQKGEYRDVEQMVTWRAGRTLAFYRKPTDEWATEEKLVSESVDEFWTARASGGRTQTQPAINYFS</sequence>
<organism evidence="2 3">
    <name type="scientific">Liparis tanakae</name>
    <name type="common">Tanaka's snailfish</name>
    <dbReference type="NCBI Taxonomy" id="230148"/>
    <lineage>
        <taxon>Eukaryota</taxon>
        <taxon>Metazoa</taxon>
        <taxon>Chordata</taxon>
        <taxon>Craniata</taxon>
        <taxon>Vertebrata</taxon>
        <taxon>Euteleostomi</taxon>
        <taxon>Actinopterygii</taxon>
        <taxon>Neopterygii</taxon>
        <taxon>Teleostei</taxon>
        <taxon>Neoteleostei</taxon>
        <taxon>Acanthomorphata</taxon>
        <taxon>Eupercaria</taxon>
        <taxon>Perciformes</taxon>
        <taxon>Cottioidei</taxon>
        <taxon>Cottales</taxon>
        <taxon>Liparidae</taxon>
        <taxon>Liparis</taxon>
    </lineage>
</organism>
<dbReference type="Proteomes" id="UP000314294">
    <property type="component" value="Unassembled WGS sequence"/>
</dbReference>
<protein>
    <submittedName>
        <fullName evidence="2">Uncharacterized protein</fullName>
    </submittedName>
</protein>
<reference evidence="2 3" key="1">
    <citation type="submission" date="2019-03" db="EMBL/GenBank/DDBJ databases">
        <title>First draft genome of Liparis tanakae, snailfish: a comprehensive survey of snailfish specific genes.</title>
        <authorList>
            <person name="Kim W."/>
            <person name="Song I."/>
            <person name="Jeong J.-H."/>
            <person name="Kim D."/>
            <person name="Kim S."/>
            <person name="Ryu S."/>
            <person name="Song J.Y."/>
            <person name="Lee S.K."/>
        </authorList>
    </citation>
    <scope>NUCLEOTIDE SEQUENCE [LARGE SCALE GENOMIC DNA]</scope>
    <source>
        <tissue evidence="2">Muscle</tissue>
    </source>
</reference>